<dbReference type="Pfam" id="PF02669">
    <property type="entry name" value="KdpC"/>
    <property type="match status" value="1"/>
</dbReference>
<dbReference type="EMBL" id="DPIY01000010">
    <property type="protein sequence ID" value="HCT58057.1"/>
    <property type="molecule type" value="Genomic_DNA"/>
</dbReference>
<dbReference type="OMA" id="KYFWPRP"/>
<dbReference type="HAMAP" id="MF_00276">
    <property type="entry name" value="KdpC"/>
    <property type="match status" value="1"/>
</dbReference>
<evidence type="ECO:0000256" key="11">
    <source>
        <dbReference type="HAMAP-Rule" id="MF_00276"/>
    </source>
</evidence>
<dbReference type="PANTHER" id="PTHR30042">
    <property type="entry name" value="POTASSIUM-TRANSPORTING ATPASE C CHAIN"/>
    <property type="match status" value="1"/>
</dbReference>
<dbReference type="InterPro" id="IPR003820">
    <property type="entry name" value="KdpC"/>
</dbReference>
<sequence>MMQHLRPALVMTAALCLITGIIYPGLITGAAQLLFPAQANGSLIERDGRVVGSALIGQRFTTPNYFHGRPSAAGADGYDAMASGGSNKGPTDSTLAARIAERVDSVVVDGGVRGRIPADLVTASGSGLDPDISPASAALQVARVAQARELPAATVTLLVAQHTTPRQLGVLGEPRVNVLRLNLALDSLSATSPSVRSVR</sequence>
<comment type="caution">
    <text evidence="12">The sequence shown here is derived from an EMBL/GenBank/DDBJ whole genome shotgun (WGS) entry which is preliminary data.</text>
</comment>
<keyword evidence="7 11" id="KW-0630">Potassium</keyword>
<keyword evidence="3 11" id="KW-0633">Potassium transport</keyword>
<evidence type="ECO:0000256" key="9">
    <source>
        <dbReference type="ARBA" id="ARBA00023065"/>
    </source>
</evidence>
<evidence type="ECO:0000256" key="7">
    <source>
        <dbReference type="ARBA" id="ARBA00022958"/>
    </source>
</evidence>
<evidence type="ECO:0000256" key="1">
    <source>
        <dbReference type="ARBA" id="ARBA00022448"/>
    </source>
</evidence>
<evidence type="ECO:0000313" key="12">
    <source>
        <dbReference type="EMBL" id="HCT58057.1"/>
    </source>
</evidence>
<keyword evidence="5 11" id="KW-0547">Nucleotide-binding</keyword>
<accession>A0A3D4VCK1</accession>
<keyword evidence="4 11" id="KW-0812">Transmembrane</keyword>
<dbReference type="AlphaFoldDB" id="A0A3D4VCK1"/>
<dbReference type="GO" id="GO:0008556">
    <property type="term" value="F:P-type potassium transmembrane transporter activity"/>
    <property type="evidence" value="ECO:0007669"/>
    <property type="project" value="InterPro"/>
</dbReference>
<evidence type="ECO:0000256" key="5">
    <source>
        <dbReference type="ARBA" id="ARBA00022741"/>
    </source>
</evidence>
<dbReference type="GO" id="GO:0005886">
    <property type="term" value="C:plasma membrane"/>
    <property type="evidence" value="ECO:0007669"/>
    <property type="project" value="UniProtKB-SubCell"/>
</dbReference>
<dbReference type="GO" id="GO:0005524">
    <property type="term" value="F:ATP binding"/>
    <property type="evidence" value="ECO:0007669"/>
    <property type="project" value="UniProtKB-UniRule"/>
</dbReference>
<keyword evidence="10 11" id="KW-0472">Membrane</keyword>
<dbReference type="NCBIfam" id="NF001454">
    <property type="entry name" value="PRK00315.1"/>
    <property type="match status" value="1"/>
</dbReference>
<evidence type="ECO:0000256" key="4">
    <source>
        <dbReference type="ARBA" id="ARBA00022692"/>
    </source>
</evidence>
<evidence type="ECO:0000256" key="6">
    <source>
        <dbReference type="ARBA" id="ARBA00022840"/>
    </source>
</evidence>
<evidence type="ECO:0000256" key="8">
    <source>
        <dbReference type="ARBA" id="ARBA00022989"/>
    </source>
</evidence>
<evidence type="ECO:0000313" key="13">
    <source>
        <dbReference type="Proteomes" id="UP000264071"/>
    </source>
</evidence>
<keyword evidence="2 11" id="KW-1003">Cell membrane</keyword>
<protein>
    <recommendedName>
        <fullName evidence="11">Potassium-transporting ATPase KdpC subunit</fullName>
    </recommendedName>
    <alternativeName>
        <fullName evidence="11">ATP phosphohydrolase [potassium-transporting] C chain</fullName>
    </alternativeName>
    <alternativeName>
        <fullName evidence="11">Potassium-binding and translocating subunit C</fullName>
    </alternativeName>
    <alternativeName>
        <fullName evidence="11">Potassium-translocating ATPase C chain</fullName>
    </alternativeName>
</protein>
<dbReference type="Proteomes" id="UP000264071">
    <property type="component" value="Unassembled WGS sequence"/>
</dbReference>
<dbReference type="SMR" id="A0A3D4VCK1"/>
<organism evidence="12 13">
    <name type="scientific">Gemmatimonas aurantiaca</name>
    <dbReference type="NCBI Taxonomy" id="173480"/>
    <lineage>
        <taxon>Bacteria</taxon>
        <taxon>Pseudomonadati</taxon>
        <taxon>Gemmatimonadota</taxon>
        <taxon>Gemmatimonadia</taxon>
        <taxon>Gemmatimonadales</taxon>
        <taxon>Gemmatimonadaceae</taxon>
        <taxon>Gemmatimonas</taxon>
    </lineage>
</organism>
<gene>
    <name evidence="11" type="primary">kdpC</name>
    <name evidence="12" type="ORF">DGD08_12705</name>
</gene>
<proteinExistence type="inferred from homology"/>
<comment type="subunit">
    <text evidence="11">The system is composed of three essential subunits: KdpA, KdpB and KdpC.</text>
</comment>
<comment type="function">
    <text evidence="11">Part of the high-affinity ATP-driven potassium transport (or Kdp) system, which catalyzes the hydrolysis of ATP coupled with the electrogenic transport of potassium into the cytoplasm. This subunit acts as a catalytic chaperone that increases the ATP-binding affinity of the ATP-hydrolyzing subunit KdpB by the formation of a transient KdpB/KdpC/ATP ternary complex.</text>
</comment>
<keyword evidence="9 11" id="KW-0406">Ion transport</keyword>
<dbReference type="NCBIfam" id="TIGR00681">
    <property type="entry name" value="kdpC"/>
    <property type="match status" value="1"/>
</dbReference>
<evidence type="ECO:0000256" key="2">
    <source>
        <dbReference type="ARBA" id="ARBA00022475"/>
    </source>
</evidence>
<comment type="similarity">
    <text evidence="11">Belongs to the KdpC family.</text>
</comment>
<comment type="subcellular location">
    <subcellularLocation>
        <location evidence="11">Cell membrane</location>
        <topology evidence="11">Single-pass membrane protein</topology>
    </subcellularLocation>
</comment>
<evidence type="ECO:0000256" key="10">
    <source>
        <dbReference type="ARBA" id="ARBA00023136"/>
    </source>
</evidence>
<keyword evidence="8 11" id="KW-1133">Transmembrane helix</keyword>
<dbReference type="PIRSF" id="PIRSF001296">
    <property type="entry name" value="K_ATPase_KdpC"/>
    <property type="match status" value="1"/>
</dbReference>
<reference evidence="12 13" key="1">
    <citation type="journal article" date="2018" name="Nat. Biotechnol.">
        <title>A standardized bacterial taxonomy based on genome phylogeny substantially revises the tree of life.</title>
        <authorList>
            <person name="Parks D.H."/>
            <person name="Chuvochina M."/>
            <person name="Waite D.W."/>
            <person name="Rinke C."/>
            <person name="Skarshewski A."/>
            <person name="Chaumeil P.A."/>
            <person name="Hugenholtz P."/>
        </authorList>
    </citation>
    <scope>NUCLEOTIDE SEQUENCE [LARGE SCALE GENOMIC DNA]</scope>
    <source>
        <strain evidence="12">UBA8844</strain>
    </source>
</reference>
<name>A0A3D4VCK1_9BACT</name>
<keyword evidence="1 11" id="KW-0813">Transport</keyword>
<dbReference type="PANTHER" id="PTHR30042:SF2">
    <property type="entry name" value="POTASSIUM-TRANSPORTING ATPASE KDPC SUBUNIT"/>
    <property type="match status" value="1"/>
</dbReference>
<evidence type="ECO:0000256" key="3">
    <source>
        <dbReference type="ARBA" id="ARBA00022538"/>
    </source>
</evidence>
<keyword evidence="6 11" id="KW-0067">ATP-binding</keyword>